<gene>
    <name evidence="1" type="ORF">ACO22_07145</name>
</gene>
<proteinExistence type="predicted"/>
<evidence type="ECO:0000313" key="2">
    <source>
        <dbReference type="Proteomes" id="UP000242814"/>
    </source>
</evidence>
<evidence type="ECO:0000313" key="1">
    <source>
        <dbReference type="EMBL" id="ODH13554.1"/>
    </source>
</evidence>
<dbReference type="EMBL" id="LZYO01000464">
    <property type="protein sequence ID" value="ODH13554.1"/>
    <property type="molecule type" value="Genomic_DNA"/>
</dbReference>
<dbReference type="Proteomes" id="UP000242814">
    <property type="component" value="Unassembled WGS sequence"/>
</dbReference>
<dbReference type="AlphaFoldDB" id="A0A1D2J5F3"/>
<name>A0A1D2J5F3_PARBR</name>
<dbReference type="VEuPathDB" id="FungiDB:PADG_01011"/>
<reference evidence="1 2" key="1">
    <citation type="submission" date="2016-06" db="EMBL/GenBank/DDBJ databases">
        <authorList>
            <person name="Kjaerup R.B."/>
            <person name="Dalgaard T.S."/>
            <person name="Juul-Madsen H.R."/>
        </authorList>
    </citation>
    <scope>NUCLEOTIDE SEQUENCE [LARGE SCALE GENOMIC DNA]</scope>
    <source>
        <strain evidence="1 2">Pb300</strain>
    </source>
</reference>
<sequence>MTLGAIANPFPNPQNDAVQCGTNTCNNGDVCCNESCGICTPPGGLCTQQACKPPTDSVDRPVKCGPNTCKKGDVCCNESCGICTPPRGTSNAVLQSAGEARSAVIRAVEFALPLVEGVPNKPASLPPRNAARRPALLAKCAATPAVESALLLVGLVPNKSVRILRRQSMICDMN</sequence>
<protein>
    <submittedName>
        <fullName evidence="1">Uncharacterized protein</fullName>
    </submittedName>
</protein>
<organism evidence="1 2">
    <name type="scientific">Paracoccidioides brasiliensis</name>
    <dbReference type="NCBI Taxonomy" id="121759"/>
    <lineage>
        <taxon>Eukaryota</taxon>
        <taxon>Fungi</taxon>
        <taxon>Dikarya</taxon>
        <taxon>Ascomycota</taxon>
        <taxon>Pezizomycotina</taxon>
        <taxon>Eurotiomycetes</taxon>
        <taxon>Eurotiomycetidae</taxon>
        <taxon>Onygenales</taxon>
        <taxon>Ajellomycetaceae</taxon>
        <taxon>Paracoccidioides</taxon>
    </lineage>
</organism>
<comment type="caution">
    <text evidence="1">The sequence shown here is derived from an EMBL/GenBank/DDBJ whole genome shotgun (WGS) entry which is preliminary data.</text>
</comment>
<accession>A0A1D2J5F3</accession>
<dbReference type="VEuPathDB" id="FungiDB:PABG_02580"/>